<evidence type="ECO:0000313" key="2">
    <source>
        <dbReference type="Proteomes" id="UP000021210"/>
    </source>
</evidence>
<accession>A0A829QDU3</accession>
<organism evidence="1 2">
    <name type="scientific">Mycobacteroides abscessus 1948</name>
    <dbReference type="NCBI Taxonomy" id="1299323"/>
    <lineage>
        <taxon>Bacteria</taxon>
        <taxon>Bacillati</taxon>
        <taxon>Actinomycetota</taxon>
        <taxon>Actinomycetes</taxon>
        <taxon>Mycobacteriales</taxon>
        <taxon>Mycobacteriaceae</taxon>
        <taxon>Mycobacteroides</taxon>
        <taxon>Mycobacteroides abscessus</taxon>
    </lineage>
</organism>
<dbReference type="Proteomes" id="UP000021210">
    <property type="component" value="Unassembled WGS sequence"/>
</dbReference>
<reference evidence="1 2" key="1">
    <citation type="submission" date="2013-12" db="EMBL/GenBank/DDBJ databases">
        <authorList>
            <person name="Zelazny A."/>
            <person name="Olivier K."/>
            <person name="Holland S."/>
            <person name="Lenaerts A."/>
            <person name="Ordway D."/>
            <person name="DeGroote M.A."/>
            <person name="Parker T."/>
            <person name="Sizemore C."/>
            <person name="Tallon L.J."/>
            <person name="Sadzewicz L.K."/>
            <person name="Sengamalay N."/>
            <person name="Fraser C.M."/>
            <person name="Hine E."/>
            <person name="Shefchek K.A."/>
            <person name="Das S.P."/>
            <person name="Tettelin H."/>
        </authorList>
    </citation>
    <scope>NUCLEOTIDE SEQUENCE [LARGE SCALE GENOMIC DNA]</scope>
    <source>
        <strain evidence="1 2">1948</strain>
    </source>
</reference>
<proteinExistence type="predicted"/>
<sequence>MTTQIPAMPLVLFGHRHRSGDRLRDSHIRCLTGGVQRIARHRFEWWPTAAGNATAQADATANS</sequence>
<comment type="caution">
    <text evidence="1">The sequence shown here is derived from an EMBL/GenBank/DDBJ whole genome shotgun (WGS) entry which is preliminary data.</text>
</comment>
<protein>
    <submittedName>
        <fullName evidence="1">Uncharacterized protein</fullName>
    </submittedName>
</protein>
<dbReference type="AlphaFoldDB" id="A0A829QDU3"/>
<evidence type="ECO:0000313" key="1">
    <source>
        <dbReference type="EMBL" id="EUA60469.1"/>
    </source>
</evidence>
<dbReference type="EMBL" id="JAOH01000002">
    <property type="protein sequence ID" value="EUA60469.1"/>
    <property type="molecule type" value="Genomic_DNA"/>
</dbReference>
<name>A0A829QDU3_9MYCO</name>
<gene>
    <name evidence="1" type="ORF">I542_0602</name>
</gene>